<proteinExistence type="inferred from homology"/>
<name>A0AAE3FHQ0_9BACT</name>
<evidence type="ECO:0000313" key="7">
    <source>
        <dbReference type="EMBL" id="MCI5755690.1"/>
    </source>
</evidence>
<dbReference type="Gene3D" id="3.90.79.10">
    <property type="entry name" value="Nucleoside Triphosphate Pyrophosphohydrolase"/>
    <property type="match status" value="1"/>
</dbReference>
<evidence type="ECO:0000313" key="8">
    <source>
        <dbReference type="Proteomes" id="UP001139365"/>
    </source>
</evidence>
<dbReference type="InterPro" id="IPR000086">
    <property type="entry name" value="NUDIX_hydrolase_dom"/>
</dbReference>
<keyword evidence="5" id="KW-0460">Magnesium</keyword>
<reference evidence="7 8" key="1">
    <citation type="submission" date="2022-03" db="EMBL/GenBank/DDBJ databases">
        <title>Metagenome-assembled genomes from swine fecal metagenomes.</title>
        <authorList>
            <person name="Holman D.B."/>
            <person name="Kommadath A."/>
        </authorList>
    </citation>
    <scope>NUCLEOTIDE SEQUENCE [LARGE SCALE GENOMIC DNA]</scope>
    <source>
        <strain evidence="7">SUG147</strain>
    </source>
</reference>
<keyword evidence="3" id="KW-0479">Metal-binding</keyword>
<comment type="cofactor">
    <cofactor evidence="1">
        <name>Mg(2+)</name>
        <dbReference type="ChEBI" id="CHEBI:18420"/>
    </cofactor>
</comment>
<sequence>MKNSTLCYIESCGKYLMLRRDRKKNDENSGKWIGVGGKFEEGESPDDCLIREVREETGFELTSYRLRGIVTFVSDIYETEQMFLFTATADGGVSGGLPGCDEGTLEWVKISDVPALPLWEGDRIFLSLLSEGRGFFLLKLCYRGDRLVSAVLDGREIL</sequence>
<dbReference type="PRINTS" id="PR01402">
    <property type="entry name" value="MUTATORMUTX"/>
</dbReference>
<evidence type="ECO:0000259" key="6">
    <source>
        <dbReference type="PROSITE" id="PS51462"/>
    </source>
</evidence>
<accession>A0AAE3FHQ0</accession>
<evidence type="ECO:0000256" key="1">
    <source>
        <dbReference type="ARBA" id="ARBA00001946"/>
    </source>
</evidence>
<evidence type="ECO:0000256" key="2">
    <source>
        <dbReference type="ARBA" id="ARBA00005582"/>
    </source>
</evidence>
<protein>
    <submittedName>
        <fullName evidence="7">8-oxo-dGTP diphosphatase</fullName>
    </submittedName>
</protein>
<evidence type="ECO:0000256" key="4">
    <source>
        <dbReference type="ARBA" id="ARBA00022801"/>
    </source>
</evidence>
<dbReference type="EMBL" id="JALEMU010000082">
    <property type="protein sequence ID" value="MCI5755690.1"/>
    <property type="molecule type" value="Genomic_DNA"/>
</dbReference>
<dbReference type="InterPro" id="IPR003562">
    <property type="entry name" value="Mutator_MutX_prot"/>
</dbReference>
<dbReference type="PROSITE" id="PS00893">
    <property type="entry name" value="NUDIX_BOX"/>
    <property type="match status" value="1"/>
</dbReference>
<dbReference type="AlphaFoldDB" id="A0AAE3FHQ0"/>
<dbReference type="PANTHER" id="PTHR43758:SF2">
    <property type="entry name" value="OXIDIZED PURINE NUCLEOSIDE TRIPHOSPHATE HYDROLASE"/>
    <property type="match status" value="1"/>
</dbReference>
<dbReference type="InterPro" id="IPR015797">
    <property type="entry name" value="NUDIX_hydrolase-like_dom_sf"/>
</dbReference>
<dbReference type="InterPro" id="IPR020084">
    <property type="entry name" value="NUDIX_hydrolase_CS"/>
</dbReference>
<feature type="domain" description="Nudix hydrolase" evidence="6">
    <location>
        <begin position="1"/>
        <end position="131"/>
    </location>
</feature>
<organism evidence="7 8">
    <name type="scientific">Candidatus Colimorpha enterica</name>
    <dbReference type="NCBI Taxonomy" id="3083063"/>
    <lineage>
        <taxon>Bacteria</taxon>
        <taxon>Pseudomonadati</taxon>
        <taxon>Bacteroidota</taxon>
        <taxon>Bacteroidia</taxon>
        <taxon>Bacteroidales</taxon>
        <taxon>Candidatus Colimorpha</taxon>
    </lineage>
</organism>
<comment type="similarity">
    <text evidence="2">Belongs to the Nudix hydrolase family.</text>
</comment>
<dbReference type="GO" id="GO:0005737">
    <property type="term" value="C:cytoplasm"/>
    <property type="evidence" value="ECO:0007669"/>
    <property type="project" value="TreeGrafter"/>
</dbReference>
<gene>
    <name evidence="7" type="ORF">MR241_05295</name>
</gene>
<dbReference type="GO" id="GO:0046872">
    <property type="term" value="F:metal ion binding"/>
    <property type="evidence" value="ECO:0007669"/>
    <property type="project" value="UniProtKB-KW"/>
</dbReference>
<evidence type="ECO:0000256" key="3">
    <source>
        <dbReference type="ARBA" id="ARBA00022723"/>
    </source>
</evidence>
<dbReference type="Proteomes" id="UP001139365">
    <property type="component" value="Unassembled WGS sequence"/>
</dbReference>
<dbReference type="SUPFAM" id="SSF55811">
    <property type="entry name" value="Nudix"/>
    <property type="match status" value="1"/>
</dbReference>
<dbReference type="PANTHER" id="PTHR43758">
    <property type="entry name" value="7,8-DIHYDRO-8-OXOGUANINE TRIPHOSPHATASE"/>
    <property type="match status" value="1"/>
</dbReference>
<keyword evidence="4" id="KW-0378">Hydrolase</keyword>
<dbReference type="Pfam" id="PF00293">
    <property type="entry name" value="NUDIX"/>
    <property type="match status" value="1"/>
</dbReference>
<comment type="caution">
    <text evidence="7">The sequence shown here is derived from an EMBL/GenBank/DDBJ whole genome shotgun (WGS) entry which is preliminary data.</text>
</comment>
<evidence type="ECO:0000256" key="5">
    <source>
        <dbReference type="ARBA" id="ARBA00022842"/>
    </source>
</evidence>
<dbReference type="CDD" id="cd18886">
    <property type="entry name" value="NUDIX_MutT_Nudt1"/>
    <property type="match status" value="1"/>
</dbReference>
<dbReference type="GO" id="GO:0006281">
    <property type="term" value="P:DNA repair"/>
    <property type="evidence" value="ECO:0007669"/>
    <property type="project" value="InterPro"/>
</dbReference>
<dbReference type="GO" id="GO:0008413">
    <property type="term" value="F:8-oxo-7,8-dihydroguanosine triphosphate pyrophosphatase activity"/>
    <property type="evidence" value="ECO:0007669"/>
    <property type="project" value="InterPro"/>
</dbReference>
<dbReference type="PROSITE" id="PS51462">
    <property type="entry name" value="NUDIX"/>
    <property type="match status" value="1"/>
</dbReference>